<evidence type="ECO:0000256" key="3">
    <source>
        <dbReference type="PIRSR" id="PIRSR617939-1"/>
    </source>
</evidence>
<dbReference type="InterPro" id="IPR017939">
    <property type="entry name" value="G-Glutamylcylcotransferase"/>
</dbReference>
<organism evidence="7 8">
    <name type="scientific">Sclerotinia sclerotiorum (strain ATCC 18683 / 1980 / Ss-1)</name>
    <name type="common">White mold</name>
    <name type="synonym">Whetzelinia sclerotiorum</name>
    <dbReference type="NCBI Taxonomy" id="665079"/>
    <lineage>
        <taxon>Eukaryota</taxon>
        <taxon>Fungi</taxon>
        <taxon>Dikarya</taxon>
        <taxon>Ascomycota</taxon>
        <taxon>Pezizomycotina</taxon>
        <taxon>Leotiomycetes</taxon>
        <taxon>Helotiales</taxon>
        <taxon>Sclerotiniaceae</taxon>
        <taxon>Sclerotinia</taxon>
    </lineage>
</organism>
<dbReference type="GO" id="GO:0003839">
    <property type="term" value="F:gamma-glutamylcyclotransferase activity"/>
    <property type="evidence" value="ECO:0007669"/>
    <property type="project" value="UniProtKB-EC"/>
</dbReference>
<feature type="transmembrane region" description="Helical" evidence="6">
    <location>
        <begin position="285"/>
        <end position="304"/>
    </location>
</feature>
<evidence type="ECO:0000256" key="2">
    <source>
        <dbReference type="ARBA" id="ARBA00023239"/>
    </source>
</evidence>
<dbReference type="VEuPathDB" id="FungiDB:sscle_04g038100"/>
<accession>A0A1D9Q258</accession>
<keyword evidence="6" id="KW-0812">Transmembrane</keyword>
<evidence type="ECO:0000313" key="7">
    <source>
        <dbReference type="EMBL" id="APA09040.1"/>
    </source>
</evidence>
<feature type="transmembrane region" description="Helical" evidence="6">
    <location>
        <begin position="258"/>
        <end position="279"/>
    </location>
</feature>
<evidence type="ECO:0000256" key="1">
    <source>
        <dbReference type="ARBA" id="ARBA00012346"/>
    </source>
</evidence>
<dbReference type="OrthoDB" id="2017317at2759"/>
<dbReference type="AlphaFoldDB" id="A0A1D9Q258"/>
<sequence length="351" mass="39187">MQCDEEPRAPSQRFWDLYTPKPPAVLSQPVKVPKTSTSRLELSSAPLLPPTSASREEPKTVLYLAYGSNLSAETFKGKRGIKPLSAVNVHVPAIDLTFDLCGIPYAEPCFANCQYRKIQPGSPRSKDYHKTRWHKGLVGVVYEVTLDDYRTIIATEGGGTSYKDELVQCYVLPDGSKTVDPNPSGTPFQAHTLLCPFDSKDPNRICRPDPNYAQPSARYLKLITDGAKEHNLPEEYINYLYGIRSYTATTIRQKMAQILIVSSLLPFLLAVMGLGKIVADKNGKIPAWLANIMAAIFRYAWVAYDSVLKDMFGDGERTIGGKALTDIEEIDLEKRWDEKKMARSGEIKESM</sequence>
<evidence type="ECO:0000313" key="8">
    <source>
        <dbReference type="Proteomes" id="UP000177798"/>
    </source>
</evidence>
<evidence type="ECO:0000256" key="4">
    <source>
        <dbReference type="PIRSR" id="PIRSR617939-2"/>
    </source>
</evidence>
<reference evidence="8" key="1">
    <citation type="journal article" date="2017" name="Genome Biol. Evol.">
        <title>The complete genome sequence of the phytopathogenic fungus Sclerotinia sclerotiorum reveals insights into the genome architecture of broad host range pathogens.</title>
        <authorList>
            <person name="Derbyshire M."/>
            <person name="Denton-Giles M."/>
            <person name="Hegedus D."/>
            <person name="Seifbarghy S."/>
            <person name="Rollins J."/>
            <person name="van Kan J."/>
            <person name="Seidl M.F."/>
            <person name="Faino L."/>
            <person name="Mbengue M."/>
            <person name="Navaud O."/>
            <person name="Raffaele S."/>
            <person name="Hammond-Kosack K."/>
            <person name="Heard S."/>
            <person name="Oliver R."/>
        </authorList>
    </citation>
    <scope>NUCLEOTIDE SEQUENCE [LARGE SCALE GENOMIC DNA]</scope>
    <source>
        <strain evidence="8">ATCC 18683 / 1980 / Ss-1</strain>
    </source>
</reference>
<keyword evidence="6" id="KW-1133">Transmembrane helix</keyword>
<feature type="active site" description="Proton acceptor" evidence="3">
    <location>
        <position position="156"/>
    </location>
</feature>
<evidence type="ECO:0000256" key="6">
    <source>
        <dbReference type="SAM" id="Phobius"/>
    </source>
</evidence>
<dbReference type="Gene3D" id="3.10.490.10">
    <property type="entry name" value="Gamma-glutamyl cyclotransferase-like"/>
    <property type="match status" value="1"/>
</dbReference>
<feature type="binding site" evidence="4">
    <location>
        <begin position="63"/>
        <end position="68"/>
    </location>
    <ligand>
        <name>substrate</name>
    </ligand>
</feature>
<gene>
    <name evidence="7" type="ORF">sscle_04g038100</name>
</gene>
<dbReference type="EMBL" id="CP017817">
    <property type="protein sequence ID" value="APA09040.1"/>
    <property type="molecule type" value="Genomic_DNA"/>
</dbReference>
<feature type="binding site" evidence="4">
    <location>
        <position position="219"/>
    </location>
    <ligand>
        <name>substrate</name>
    </ligand>
</feature>
<feature type="compositionally biased region" description="Low complexity" evidence="5">
    <location>
        <begin position="38"/>
        <end position="53"/>
    </location>
</feature>
<dbReference type="PANTHER" id="PTHR12935:SF0">
    <property type="entry name" value="GAMMA-GLUTAMYLCYCLOTRANSFERASE"/>
    <property type="match status" value="1"/>
</dbReference>
<dbReference type="PANTHER" id="PTHR12935">
    <property type="entry name" value="GAMMA-GLUTAMYLCYCLOTRANSFERASE"/>
    <property type="match status" value="1"/>
</dbReference>
<keyword evidence="6" id="KW-0472">Membrane</keyword>
<protein>
    <recommendedName>
        <fullName evidence="1">gamma-glutamylcyclotransferase</fullName>
        <ecNumber evidence="1">4.3.2.9</ecNumber>
    </recommendedName>
</protein>
<dbReference type="EC" id="4.3.2.9" evidence="1"/>
<feature type="region of interest" description="Disordered" evidence="5">
    <location>
        <begin position="26"/>
        <end position="53"/>
    </location>
</feature>
<keyword evidence="2" id="KW-0456">Lyase</keyword>
<name>A0A1D9Q258_SCLS1</name>
<evidence type="ECO:0000256" key="5">
    <source>
        <dbReference type="SAM" id="MobiDB-lite"/>
    </source>
</evidence>
<proteinExistence type="predicted"/>
<dbReference type="Proteomes" id="UP000177798">
    <property type="component" value="Chromosome 4"/>
</dbReference>